<comment type="caution">
    <text evidence="1">The sequence shown here is derived from an EMBL/GenBank/DDBJ whole genome shotgun (WGS) entry which is preliminary data.</text>
</comment>
<name>A0ABS3J2N1_9HYPH</name>
<proteinExistence type="predicted"/>
<sequence length="95" mass="11157">MVSDFEWDDDKDARNRAKHRMSFRLARRVFLDQGRVTRRDVRKDYGEDRFVTTGFIDGRLVVVVYTLRGDAIRIISARIASSRERSRHGLDPNDT</sequence>
<evidence type="ECO:0000313" key="2">
    <source>
        <dbReference type="Proteomes" id="UP000664288"/>
    </source>
</evidence>
<reference evidence="1 2" key="1">
    <citation type="submission" date="2021-03" db="EMBL/GenBank/DDBJ databases">
        <title>Whole genome sequence of Jiella sp. MQZ13P-4.</title>
        <authorList>
            <person name="Tuo L."/>
        </authorList>
    </citation>
    <scope>NUCLEOTIDE SEQUENCE [LARGE SCALE GENOMIC DNA]</scope>
    <source>
        <strain evidence="1 2">MQZ13P-4</strain>
    </source>
</reference>
<organism evidence="1 2">
    <name type="scientific">Jiella sonneratiae</name>
    <dbReference type="NCBI Taxonomy" id="2816856"/>
    <lineage>
        <taxon>Bacteria</taxon>
        <taxon>Pseudomonadati</taxon>
        <taxon>Pseudomonadota</taxon>
        <taxon>Alphaproteobacteria</taxon>
        <taxon>Hyphomicrobiales</taxon>
        <taxon>Aurantimonadaceae</taxon>
        <taxon>Jiella</taxon>
    </lineage>
</organism>
<protein>
    <submittedName>
        <fullName evidence="1">BrnT family toxin</fullName>
    </submittedName>
</protein>
<dbReference type="Pfam" id="PF04365">
    <property type="entry name" value="BrnT_toxin"/>
    <property type="match status" value="1"/>
</dbReference>
<evidence type="ECO:0000313" key="1">
    <source>
        <dbReference type="EMBL" id="MBO0903233.1"/>
    </source>
</evidence>
<dbReference type="RefSeq" id="WP_207349879.1">
    <property type="nucleotide sequence ID" value="NZ_JAFMPY010000005.1"/>
</dbReference>
<accession>A0ABS3J2N1</accession>
<dbReference type="Gene3D" id="3.10.450.530">
    <property type="entry name" value="Ribonuclease toxin, BrnT, of type II toxin-antitoxin system"/>
    <property type="match status" value="1"/>
</dbReference>
<dbReference type="InterPro" id="IPR038573">
    <property type="entry name" value="BrnT_sf"/>
</dbReference>
<dbReference type="Proteomes" id="UP000664288">
    <property type="component" value="Unassembled WGS sequence"/>
</dbReference>
<dbReference type="EMBL" id="JAFMPY010000005">
    <property type="protein sequence ID" value="MBO0903233.1"/>
    <property type="molecule type" value="Genomic_DNA"/>
</dbReference>
<gene>
    <name evidence="1" type="ORF">J1C47_06230</name>
</gene>
<keyword evidence="2" id="KW-1185">Reference proteome</keyword>
<dbReference type="InterPro" id="IPR007460">
    <property type="entry name" value="BrnT_toxin"/>
</dbReference>